<proteinExistence type="inferred from homology"/>
<evidence type="ECO:0000259" key="5">
    <source>
        <dbReference type="Pfam" id="PF06441"/>
    </source>
</evidence>
<gene>
    <name evidence="6" type="ORF">B7C62_01125</name>
</gene>
<dbReference type="Proteomes" id="UP000192251">
    <property type="component" value="Chromosome"/>
</dbReference>
<reference evidence="6 7" key="1">
    <citation type="submission" date="2017-04" db="EMBL/GenBank/DDBJ databases">
        <title>The complete genome sequence of Streptomyces albolongus YIM 101047, the producer of novel bafilomycins and novel odoriferous sesquiterpenoids.</title>
        <authorList>
            <person name="Yin M."/>
            <person name="Jiang Y."/>
        </authorList>
    </citation>
    <scope>NUCLEOTIDE SEQUENCE [LARGE SCALE GENOMIC DNA]</scope>
    <source>
        <strain evidence="6 7">YIM 101047</strain>
    </source>
</reference>
<protein>
    <submittedName>
        <fullName evidence="6">Epoxide hydrolase</fullName>
    </submittedName>
</protein>
<keyword evidence="7" id="KW-1185">Reference proteome</keyword>
<keyword evidence="3 6" id="KW-0378">Hydrolase</keyword>
<dbReference type="Gene3D" id="3.40.50.1820">
    <property type="entry name" value="alpha/beta hydrolase"/>
    <property type="match status" value="1"/>
</dbReference>
<name>A0ABC8BLF4_9ACTN</name>
<keyword evidence="2" id="KW-0058">Aromatic hydrocarbons catabolism</keyword>
<dbReference type="AlphaFoldDB" id="A0ABC8BLF4"/>
<dbReference type="InterPro" id="IPR000639">
    <property type="entry name" value="Epox_hydrolase-like"/>
</dbReference>
<evidence type="ECO:0000256" key="4">
    <source>
        <dbReference type="SAM" id="MobiDB-lite"/>
    </source>
</evidence>
<feature type="domain" description="Epoxide hydrolase N-terminal" evidence="5">
    <location>
        <begin position="42"/>
        <end position="147"/>
    </location>
</feature>
<accession>A0ABC8BLF4</accession>
<dbReference type="GO" id="GO:0016787">
    <property type="term" value="F:hydrolase activity"/>
    <property type="evidence" value="ECO:0007669"/>
    <property type="project" value="UniProtKB-KW"/>
</dbReference>
<dbReference type="RefSeq" id="WP_084744221.1">
    <property type="nucleotide sequence ID" value="NZ_CP020563.1"/>
</dbReference>
<dbReference type="PANTHER" id="PTHR21661:SF35">
    <property type="entry name" value="EPOXIDE HYDROLASE"/>
    <property type="match status" value="1"/>
</dbReference>
<sequence length="414" mass="45422">MTDITAQATSTTTHQDVAVASTEPAGPARASSPSSRGDAGLVRPFRIAIPQREVDDLNDRLARTRWSRQLPGAGWERGVPVEHLREVAEYWRDTYDWRAQEARLNAFPQFMTRIDGQDIHFLHVRSPEPDALPVVLTHGWPNSFLEFADLIGPLTDPRAHGGDPDQAFHVVVPSPPGFGFSEPPRETGWNVARVAGLWAELMSRLGYERYGVQGGDLGAYIAPAVAEADPGRVVGVYLIGGLGIPSEEDVPGLTEEEHKAYSAIMDADWMHGTDHHALLRAAPQSFAYGWEDSPVGGLAWMLQKLKEFGPAGTVPEDVLGRDAILTNTSLYWFTGTFGSSSWPMYDSTGIGWPQGQRHAPTGVYHGIPGLRRIAQRDCDLVHWPLDNPGEHHFIAMEQPAPLAADMATFFAALR</sequence>
<dbReference type="EMBL" id="CP020563">
    <property type="protein sequence ID" value="ARF71012.1"/>
    <property type="molecule type" value="Genomic_DNA"/>
</dbReference>
<dbReference type="Pfam" id="PF06441">
    <property type="entry name" value="EHN"/>
    <property type="match status" value="1"/>
</dbReference>
<feature type="region of interest" description="Disordered" evidence="4">
    <location>
        <begin position="1"/>
        <end position="42"/>
    </location>
</feature>
<feature type="compositionally biased region" description="Low complexity" evidence="4">
    <location>
        <begin position="1"/>
        <end position="16"/>
    </location>
</feature>
<evidence type="ECO:0000256" key="1">
    <source>
        <dbReference type="ARBA" id="ARBA00010088"/>
    </source>
</evidence>
<dbReference type="PIRSF" id="PIRSF001112">
    <property type="entry name" value="Epoxide_hydrolase"/>
    <property type="match status" value="1"/>
</dbReference>
<evidence type="ECO:0000256" key="2">
    <source>
        <dbReference type="ARBA" id="ARBA00022797"/>
    </source>
</evidence>
<feature type="compositionally biased region" description="Low complexity" evidence="4">
    <location>
        <begin position="24"/>
        <end position="40"/>
    </location>
</feature>
<evidence type="ECO:0000313" key="7">
    <source>
        <dbReference type="Proteomes" id="UP000192251"/>
    </source>
</evidence>
<dbReference type="InterPro" id="IPR016292">
    <property type="entry name" value="Epoxide_hydrolase"/>
</dbReference>
<dbReference type="PRINTS" id="PR00412">
    <property type="entry name" value="EPOXHYDRLASE"/>
</dbReference>
<dbReference type="SUPFAM" id="SSF53474">
    <property type="entry name" value="alpha/beta-Hydrolases"/>
    <property type="match status" value="1"/>
</dbReference>
<evidence type="ECO:0000313" key="6">
    <source>
        <dbReference type="EMBL" id="ARF71012.1"/>
    </source>
</evidence>
<dbReference type="InterPro" id="IPR029058">
    <property type="entry name" value="AB_hydrolase_fold"/>
</dbReference>
<dbReference type="KEGG" id="kab:B7C62_01125"/>
<dbReference type="PANTHER" id="PTHR21661">
    <property type="entry name" value="EPOXIDE HYDROLASE 1-RELATED"/>
    <property type="match status" value="1"/>
</dbReference>
<evidence type="ECO:0000256" key="3">
    <source>
        <dbReference type="ARBA" id="ARBA00022801"/>
    </source>
</evidence>
<comment type="similarity">
    <text evidence="1">Belongs to the peptidase S33 family.</text>
</comment>
<organism evidence="6 7">
    <name type="scientific">Kitasatospora albolonga</name>
    <dbReference type="NCBI Taxonomy" id="68173"/>
    <lineage>
        <taxon>Bacteria</taxon>
        <taxon>Bacillati</taxon>
        <taxon>Actinomycetota</taxon>
        <taxon>Actinomycetes</taxon>
        <taxon>Kitasatosporales</taxon>
        <taxon>Streptomycetaceae</taxon>
        <taxon>Kitasatospora</taxon>
    </lineage>
</organism>
<dbReference type="InterPro" id="IPR010497">
    <property type="entry name" value="Epoxide_hydro_N"/>
</dbReference>